<name>A0A386JTL9_9AGAR</name>
<evidence type="ECO:0000256" key="4">
    <source>
        <dbReference type="ARBA" id="ARBA00022679"/>
    </source>
</evidence>
<dbReference type="AlphaFoldDB" id="A0A386JTL9"/>
<dbReference type="GO" id="GO:1901605">
    <property type="term" value="P:alpha-amino acid metabolic process"/>
    <property type="evidence" value="ECO:0007669"/>
    <property type="project" value="TreeGrafter"/>
</dbReference>
<dbReference type="PANTHER" id="PTHR42790">
    <property type="entry name" value="AMINOTRANSFERASE"/>
    <property type="match status" value="1"/>
</dbReference>
<dbReference type="CDD" id="cd00609">
    <property type="entry name" value="AAT_like"/>
    <property type="match status" value="1"/>
</dbReference>
<dbReference type="Gene3D" id="3.40.640.10">
    <property type="entry name" value="Type I PLP-dependent aspartate aminotransferase-like (Major domain)"/>
    <property type="match status" value="1"/>
</dbReference>
<dbReference type="Pfam" id="PF00155">
    <property type="entry name" value="Aminotran_1_2"/>
    <property type="match status" value="1"/>
</dbReference>
<dbReference type="InterPro" id="IPR050859">
    <property type="entry name" value="Class-I_PLP-dep_aminotransf"/>
</dbReference>
<evidence type="ECO:0000256" key="2">
    <source>
        <dbReference type="ARBA" id="ARBA00007441"/>
    </source>
</evidence>
<comment type="cofactor">
    <cofactor evidence="1">
        <name>pyridoxal 5'-phosphate</name>
        <dbReference type="ChEBI" id="CHEBI:597326"/>
    </cofactor>
</comment>
<feature type="domain" description="Aminotransferase class I/classII large" evidence="6">
    <location>
        <begin position="109"/>
        <end position="355"/>
    </location>
</feature>
<dbReference type="GO" id="GO:0030170">
    <property type="term" value="F:pyridoxal phosphate binding"/>
    <property type="evidence" value="ECO:0007669"/>
    <property type="project" value="InterPro"/>
</dbReference>
<reference evidence="7" key="1">
    <citation type="submission" date="2017-11" db="EMBL/GenBank/DDBJ databases">
        <title>The clone of 1-aminocyclopropane-1-carboxylate synthase gene in Volvariella volvacea.</title>
        <authorList>
            <person name="Chen B."/>
            <person name="Xie B."/>
            <person name="Jiang Y."/>
        </authorList>
    </citation>
    <scope>NUCLEOTIDE SEQUENCE</scope>
</reference>
<keyword evidence="3" id="KW-0032">Aminotransferase</keyword>
<evidence type="ECO:0000256" key="5">
    <source>
        <dbReference type="ARBA" id="ARBA00022898"/>
    </source>
</evidence>
<evidence type="ECO:0000313" key="7">
    <source>
        <dbReference type="EMBL" id="AYD75447.1"/>
    </source>
</evidence>
<keyword evidence="4" id="KW-0808">Transferase</keyword>
<dbReference type="EMBL" id="MG582589">
    <property type="protein sequence ID" value="AYD75447.1"/>
    <property type="molecule type" value="Genomic_DNA"/>
</dbReference>
<evidence type="ECO:0000256" key="3">
    <source>
        <dbReference type="ARBA" id="ARBA00022576"/>
    </source>
</evidence>
<proteinExistence type="inferred from homology"/>
<evidence type="ECO:0000259" key="6">
    <source>
        <dbReference type="Pfam" id="PF00155"/>
    </source>
</evidence>
<dbReference type="InterPro" id="IPR015424">
    <property type="entry name" value="PyrdxlP-dep_Trfase"/>
</dbReference>
<comment type="similarity">
    <text evidence="2">Belongs to the class-I pyridoxal-phosphate-dependent aminotransferase family.</text>
</comment>
<accession>A0A386JTL9</accession>
<protein>
    <submittedName>
        <fullName evidence="7">1-aminocyclopropane-1-carboxylate synthase 2</fullName>
    </submittedName>
</protein>
<sequence length="534" mass="59833">MLKLREAVDLSHHLSDIARARRPSPLKELHKYFSKPGLINMVGGLPNPDYFPYESISANALIPTSYANGESTGPLSRVWGFLSYPFKEKTVPLSISKYPAKPGAVNLADALQYSKATGLPQLKELIDDFTKDIYKPAYSDFVTLVEVGNTDGLYKVICTLCNPGEGILVEDWTYSSAVATMVPHGIRPVAVPMDFHGMRGDRLREILVGWDAEAQQMPRPHVMYTIPVGQNPTGITMPLERKQEIYDICMEFDIIIVEDDPYYFLQFGSYAYGHDCSSHKGYSALSHLSPTYLAIDTQGRVIRMDSFSKVVAPGSRLGWFTCNPMFAERLERQAEVSTQAPCGFSQALVTELLLTWKRDGYIQWLSGIQRSYAVRRNCMVDAILDVFRSSDVLISKSIVEGCLLYSIRQDVTVYDKEVGYESQSQRVIMTFIPPTSGMFVRVHLNNHPLSGLLGQSALERRLWTNLADAGLLLSPGWIFGTGDDADENKGHFRISFSFVEFEQMKQAALILRSTLNAFFKGEAYSGLLDYRTHG</sequence>
<dbReference type="GO" id="GO:0008483">
    <property type="term" value="F:transaminase activity"/>
    <property type="evidence" value="ECO:0007669"/>
    <property type="project" value="UniProtKB-KW"/>
</dbReference>
<organism evidence="7">
    <name type="scientific">Volvariella volvacea</name>
    <dbReference type="NCBI Taxonomy" id="36659"/>
    <lineage>
        <taxon>Eukaryota</taxon>
        <taxon>Fungi</taxon>
        <taxon>Dikarya</taxon>
        <taxon>Basidiomycota</taxon>
        <taxon>Agaricomycotina</taxon>
        <taxon>Agaricomycetes</taxon>
        <taxon>Agaricomycetidae</taxon>
        <taxon>Agaricales</taxon>
        <taxon>Pluteineae</taxon>
        <taxon>Pluteaceae</taxon>
        <taxon>Volvariella</taxon>
    </lineage>
</organism>
<keyword evidence="5" id="KW-0663">Pyridoxal phosphate</keyword>
<dbReference type="SUPFAM" id="SSF53383">
    <property type="entry name" value="PLP-dependent transferases"/>
    <property type="match status" value="1"/>
</dbReference>
<dbReference type="InterPro" id="IPR004839">
    <property type="entry name" value="Aminotransferase_I/II_large"/>
</dbReference>
<evidence type="ECO:0000256" key="1">
    <source>
        <dbReference type="ARBA" id="ARBA00001933"/>
    </source>
</evidence>
<dbReference type="InterPro" id="IPR015421">
    <property type="entry name" value="PyrdxlP-dep_Trfase_major"/>
</dbReference>
<dbReference type="PANTHER" id="PTHR42790:SF1">
    <property type="entry name" value="AROMATIC AMINO ACID AMINOTRANSFERASE, HYPOTHETICAL (EUROFUNG)"/>
    <property type="match status" value="1"/>
</dbReference>